<dbReference type="PANTHER" id="PTHR43133:SF8">
    <property type="entry name" value="RNA POLYMERASE SIGMA FACTOR HI_1459-RELATED"/>
    <property type="match status" value="1"/>
</dbReference>
<dbReference type="Proteomes" id="UP000190539">
    <property type="component" value="Unassembled WGS sequence"/>
</dbReference>
<keyword evidence="5" id="KW-0804">Transcription</keyword>
<dbReference type="SUPFAM" id="SSF88659">
    <property type="entry name" value="Sigma3 and sigma4 domains of RNA polymerase sigma factors"/>
    <property type="match status" value="1"/>
</dbReference>
<comment type="caution">
    <text evidence="8">The sequence shown here is derived from an EMBL/GenBank/DDBJ whole genome shotgun (WGS) entry which is preliminary data.</text>
</comment>
<dbReference type="Pfam" id="PF01381">
    <property type="entry name" value="HTH_3"/>
    <property type="match status" value="1"/>
</dbReference>
<feature type="compositionally biased region" description="Low complexity" evidence="6">
    <location>
        <begin position="481"/>
        <end position="492"/>
    </location>
</feature>
<organism evidence="8 9">
    <name type="scientific">Streptomyces tsukubensis</name>
    <dbReference type="NCBI Taxonomy" id="83656"/>
    <lineage>
        <taxon>Bacteria</taxon>
        <taxon>Bacillati</taxon>
        <taxon>Actinomycetota</taxon>
        <taxon>Actinomycetes</taxon>
        <taxon>Kitasatosporales</taxon>
        <taxon>Streptomycetaceae</taxon>
        <taxon>Streptomyces</taxon>
    </lineage>
</organism>
<feature type="domain" description="HTH cro/C1-type" evidence="7">
    <location>
        <begin position="15"/>
        <end position="49"/>
    </location>
</feature>
<feature type="compositionally biased region" description="Basic and acidic residues" evidence="6">
    <location>
        <begin position="89"/>
        <end position="110"/>
    </location>
</feature>
<feature type="compositionally biased region" description="Basic and acidic residues" evidence="6">
    <location>
        <begin position="33"/>
        <end position="57"/>
    </location>
</feature>
<evidence type="ECO:0000259" key="7">
    <source>
        <dbReference type="PROSITE" id="PS50943"/>
    </source>
</evidence>
<dbReference type="InterPro" id="IPR036388">
    <property type="entry name" value="WH-like_DNA-bd_sf"/>
</dbReference>
<evidence type="ECO:0000256" key="3">
    <source>
        <dbReference type="ARBA" id="ARBA00023082"/>
    </source>
</evidence>
<evidence type="ECO:0000313" key="9">
    <source>
        <dbReference type="Proteomes" id="UP000190539"/>
    </source>
</evidence>
<feature type="compositionally biased region" description="Polar residues" evidence="6">
    <location>
        <begin position="112"/>
        <end position="125"/>
    </location>
</feature>
<dbReference type="AlphaFoldDB" id="A0A1V4A2R0"/>
<dbReference type="RefSeq" id="WP_077971683.1">
    <property type="nucleotide sequence ID" value="NZ_MVFC01000028.1"/>
</dbReference>
<reference evidence="8 9" key="1">
    <citation type="submission" date="2017-02" db="EMBL/GenBank/DDBJ databases">
        <title>Draft Genome Sequence of Streptomyces tsukubaensis F601, a Producer of the immunosuppressant tacrolimus FK506.</title>
        <authorList>
            <person name="Zong G."/>
            <person name="Zhong C."/>
            <person name="Fu J."/>
            <person name="Qin R."/>
            <person name="Cao G."/>
        </authorList>
    </citation>
    <scope>NUCLEOTIDE SEQUENCE [LARGE SCALE GENOMIC DNA]</scope>
    <source>
        <strain evidence="8 9">F601</strain>
    </source>
</reference>
<dbReference type="GO" id="GO:0006352">
    <property type="term" value="P:DNA-templated transcription initiation"/>
    <property type="evidence" value="ECO:0007669"/>
    <property type="project" value="InterPro"/>
</dbReference>
<dbReference type="PROSITE" id="PS50943">
    <property type="entry name" value="HTH_CROC1"/>
    <property type="match status" value="1"/>
</dbReference>
<dbReference type="SUPFAM" id="SSF88946">
    <property type="entry name" value="Sigma2 domain of RNA polymerase sigma factors"/>
    <property type="match status" value="1"/>
</dbReference>
<dbReference type="InterPro" id="IPR010982">
    <property type="entry name" value="Lambda_DNA-bd_dom_sf"/>
</dbReference>
<name>A0A1V4A2R0_9ACTN</name>
<evidence type="ECO:0000256" key="1">
    <source>
        <dbReference type="ARBA" id="ARBA00010641"/>
    </source>
</evidence>
<dbReference type="PANTHER" id="PTHR43133">
    <property type="entry name" value="RNA POLYMERASE ECF-TYPE SIGMA FACTO"/>
    <property type="match status" value="1"/>
</dbReference>
<accession>A0A1V4A2R0</accession>
<sequence length="492" mass="53494">MTQTTTSLPGPKGRRRLREARSLTQAQLAERLGVTRETIRSWESGRTEPRGRRREAYTRLLTAPITPTTAGPSLAEGGAPTPEPAPPAPKRDRSRRDGQQPEAPERDGTGPRRTSSGARQDTTAPGRSLLITGGRPPGRGRGRSVHLPDKNDLNEHVYEHLNKQLNKDEKAHPRDAAEQDASPGTPESVDPESVAPGSVDPEPLASDSSAPDSFTAAPSADDPFTVESFTAENAFDALYAHTAPTLVRQTYVLTGRRALAQESVVRAFHLAWQRWPEVAVDRDPVGWVRAAAHEYAISPWHRFRPGHHGRTIPPSEPADRVLLSTLLKLPPSYRRTLLLYDGVGLGLPETAAETEASTPAAASRILHAREAVTFRMPELAGPDELRRRLDSLARGEKLTIPKAAVVRTDCERGARFWTRAAITFTVLIIGATSVTLSVATDHYEAPQAPGTTVSGVPPRMGPGPLSHKESELHHKLDSEPLRGPGRLLPQPH</sequence>
<feature type="compositionally biased region" description="Basic and acidic residues" evidence="6">
    <location>
        <begin position="165"/>
        <end position="177"/>
    </location>
</feature>
<dbReference type="InterPro" id="IPR039425">
    <property type="entry name" value="RNA_pol_sigma-70-like"/>
</dbReference>
<dbReference type="InterPro" id="IPR013325">
    <property type="entry name" value="RNA_pol_sigma_r2"/>
</dbReference>
<evidence type="ECO:0000256" key="5">
    <source>
        <dbReference type="ARBA" id="ARBA00023163"/>
    </source>
</evidence>
<feature type="compositionally biased region" description="Basic and acidic residues" evidence="6">
    <location>
        <begin position="466"/>
        <end position="480"/>
    </location>
</feature>
<dbReference type="SUPFAM" id="SSF47413">
    <property type="entry name" value="lambda repressor-like DNA-binding domains"/>
    <property type="match status" value="1"/>
</dbReference>
<gene>
    <name evidence="8" type="ORF">B1H18_25440</name>
</gene>
<proteinExistence type="inferred from homology"/>
<keyword evidence="9" id="KW-1185">Reference proteome</keyword>
<dbReference type="GO" id="GO:0016987">
    <property type="term" value="F:sigma factor activity"/>
    <property type="evidence" value="ECO:0007669"/>
    <property type="project" value="UniProtKB-KW"/>
</dbReference>
<dbReference type="Gene3D" id="1.10.260.40">
    <property type="entry name" value="lambda repressor-like DNA-binding domains"/>
    <property type="match status" value="1"/>
</dbReference>
<dbReference type="Gene3D" id="1.10.1740.10">
    <property type="match status" value="1"/>
</dbReference>
<dbReference type="SMART" id="SM00530">
    <property type="entry name" value="HTH_XRE"/>
    <property type="match status" value="1"/>
</dbReference>
<comment type="similarity">
    <text evidence="1">Belongs to the sigma-70 factor family. ECF subfamily.</text>
</comment>
<dbReference type="EMBL" id="MVFC01000028">
    <property type="protein sequence ID" value="OON74155.1"/>
    <property type="molecule type" value="Genomic_DNA"/>
</dbReference>
<feature type="region of interest" description="Disordered" evidence="6">
    <location>
        <begin position="446"/>
        <end position="492"/>
    </location>
</feature>
<evidence type="ECO:0000256" key="6">
    <source>
        <dbReference type="SAM" id="MobiDB-lite"/>
    </source>
</evidence>
<feature type="region of interest" description="Disordered" evidence="6">
    <location>
        <begin position="165"/>
        <end position="219"/>
    </location>
</feature>
<dbReference type="InterPro" id="IPR001387">
    <property type="entry name" value="Cro/C1-type_HTH"/>
</dbReference>
<evidence type="ECO:0000313" key="8">
    <source>
        <dbReference type="EMBL" id="OON74155.1"/>
    </source>
</evidence>
<dbReference type="GO" id="GO:0003677">
    <property type="term" value="F:DNA binding"/>
    <property type="evidence" value="ECO:0007669"/>
    <property type="project" value="UniProtKB-KW"/>
</dbReference>
<dbReference type="STRING" id="83656.B1H18_25440"/>
<keyword evidence="3" id="KW-0731">Sigma factor</keyword>
<evidence type="ECO:0000256" key="2">
    <source>
        <dbReference type="ARBA" id="ARBA00023015"/>
    </source>
</evidence>
<dbReference type="InterPro" id="IPR013324">
    <property type="entry name" value="RNA_pol_sigma_r3/r4-like"/>
</dbReference>
<keyword evidence="2" id="KW-0805">Transcription regulation</keyword>
<dbReference type="Gene3D" id="1.10.10.10">
    <property type="entry name" value="Winged helix-like DNA-binding domain superfamily/Winged helix DNA-binding domain"/>
    <property type="match status" value="1"/>
</dbReference>
<dbReference type="CDD" id="cd00093">
    <property type="entry name" value="HTH_XRE"/>
    <property type="match status" value="1"/>
</dbReference>
<protein>
    <recommendedName>
        <fullName evidence="7">HTH cro/C1-type domain-containing protein</fullName>
    </recommendedName>
</protein>
<evidence type="ECO:0000256" key="4">
    <source>
        <dbReference type="ARBA" id="ARBA00023125"/>
    </source>
</evidence>
<keyword evidence="4" id="KW-0238">DNA-binding</keyword>
<feature type="region of interest" description="Disordered" evidence="6">
    <location>
        <begin position="1"/>
        <end position="153"/>
    </location>
</feature>